<dbReference type="PANTHER" id="PTHR33545:SF3">
    <property type="entry name" value="UPF0750 MEMBRANE PROTEIN YQFU"/>
    <property type="match status" value="1"/>
</dbReference>
<evidence type="ECO:0000256" key="1">
    <source>
        <dbReference type="ARBA" id="ARBA00004651"/>
    </source>
</evidence>
<comment type="subcellular location">
    <subcellularLocation>
        <location evidence="1">Cell membrane</location>
        <topology evidence="1">Multi-pass membrane protein</topology>
    </subcellularLocation>
</comment>
<evidence type="ECO:0000313" key="10">
    <source>
        <dbReference type="Proteomes" id="UP000191240"/>
    </source>
</evidence>
<accession>A0A1M6A0Y1</accession>
<evidence type="ECO:0000259" key="8">
    <source>
        <dbReference type="Pfam" id="PF10035"/>
    </source>
</evidence>
<keyword evidence="5 7" id="KW-0472">Membrane</keyword>
<evidence type="ECO:0000256" key="4">
    <source>
        <dbReference type="ARBA" id="ARBA00022989"/>
    </source>
</evidence>
<feature type="transmembrane region" description="Helical" evidence="7">
    <location>
        <begin position="144"/>
        <end position="161"/>
    </location>
</feature>
<dbReference type="InterPro" id="IPR051461">
    <property type="entry name" value="UPF0750_membrane"/>
</dbReference>
<protein>
    <submittedName>
        <fullName evidence="9">Uncharacterized membrane-anchored protein YitT, contains DUF161 and DUF2179 domains</fullName>
    </submittedName>
</protein>
<evidence type="ECO:0000256" key="7">
    <source>
        <dbReference type="SAM" id="Phobius"/>
    </source>
</evidence>
<feature type="region of interest" description="Disordered" evidence="6">
    <location>
        <begin position="1"/>
        <end position="49"/>
    </location>
</feature>
<organism evidence="9 10">
    <name type="scientific">Anaerovibrio lipolyticus DSM 3074</name>
    <dbReference type="NCBI Taxonomy" id="1120997"/>
    <lineage>
        <taxon>Bacteria</taxon>
        <taxon>Bacillati</taxon>
        <taxon>Bacillota</taxon>
        <taxon>Negativicutes</taxon>
        <taxon>Selenomonadales</taxon>
        <taxon>Selenomonadaceae</taxon>
        <taxon>Anaerovibrio</taxon>
    </lineage>
</organism>
<feature type="domain" description="DUF2179" evidence="8">
    <location>
        <begin position="286"/>
        <end position="340"/>
    </location>
</feature>
<dbReference type="CDD" id="cd16380">
    <property type="entry name" value="YitT_C"/>
    <property type="match status" value="1"/>
</dbReference>
<dbReference type="InterPro" id="IPR019264">
    <property type="entry name" value="DUF2179"/>
</dbReference>
<dbReference type="EMBL" id="FQYW01000003">
    <property type="protein sequence ID" value="SHI30130.1"/>
    <property type="molecule type" value="Genomic_DNA"/>
</dbReference>
<evidence type="ECO:0000256" key="5">
    <source>
        <dbReference type="ARBA" id="ARBA00023136"/>
    </source>
</evidence>
<keyword evidence="3 7" id="KW-0812">Transmembrane</keyword>
<dbReference type="GO" id="GO:0005886">
    <property type="term" value="C:plasma membrane"/>
    <property type="evidence" value="ECO:0007669"/>
    <property type="project" value="UniProtKB-SubCell"/>
</dbReference>
<dbReference type="Pfam" id="PF02588">
    <property type="entry name" value="YitT_membrane"/>
    <property type="match status" value="1"/>
</dbReference>
<evidence type="ECO:0000256" key="2">
    <source>
        <dbReference type="ARBA" id="ARBA00022475"/>
    </source>
</evidence>
<feature type="compositionally biased region" description="Basic and acidic residues" evidence="6">
    <location>
        <begin position="1"/>
        <end position="28"/>
    </location>
</feature>
<feature type="compositionally biased region" description="Basic and acidic residues" evidence="6">
    <location>
        <begin position="38"/>
        <end position="49"/>
    </location>
</feature>
<evidence type="ECO:0000256" key="3">
    <source>
        <dbReference type="ARBA" id="ARBA00022692"/>
    </source>
</evidence>
<dbReference type="PANTHER" id="PTHR33545">
    <property type="entry name" value="UPF0750 MEMBRANE PROTEIN YITT-RELATED"/>
    <property type="match status" value="1"/>
</dbReference>
<name>A0A1M6A0Y1_9FIRM</name>
<gene>
    <name evidence="9" type="ORF">SAMN02745671_00152</name>
</gene>
<evidence type="ECO:0000256" key="6">
    <source>
        <dbReference type="SAM" id="MobiDB-lite"/>
    </source>
</evidence>
<dbReference type="Gene3D" id="3.30.70.120">
    <property type="match status" value="1"/>
</dbReference>
<proteinExistence type="predicted"/>
<sequence>MSETQNEHIENRDIEPKIIDKISDKADAPKSPAPEISTQREMDENAPLKEEASPRIDLQMKKEFVRKRKTLGSYVKKFFILCFGAFLYAVGLETFLIPNNIIDGGVVGISIMAASLTPISFSVYLVVINIPFLYLGYKHIGKTFSISTIVSILLLSLWTEYFKPVPQVTDDFFLAAIFGGIVAGIGVGLIIRNSGSLDGTEIVAIIMDKRTTFSVGEVVLFFNIFILGAAGFVFGWDKAMYSLVAYFIISKMIDVVIKGLDESYAVMIVSEESDEIADALMHRLGRGVTFIKGMGAYTGDPKKVIYCVVTRLEVDKLKDITIDKDENAFITINPVHDIVGGRFKKKSIH</sequence>
<feature type="transmembrane region" description="Helical" evidence="7">
    <location>
        <begin position="173"/>
        <end position="191"/>
    </location>
</feature>
<reference evidence="9 10" key="1">
    <citation type="submission" date="2016-11" db="EMBL/GenBank/DDBJ databases">
        <authorList>
            <person name="Jaros S."/>
            <person name="Januszkiewicz K."/>
            <person name="Wedrychowicz H."/>
        </authorList>
    </citation>
    <scope>NUCLEOTIDE SEQUENCE [LARGE SCALE GENOMIC DNA]</scope>
    <source>
        <strain evidence="9 10">DSM 3074</strain>
    </source>
</reference>
<keyword evidence="2" id="KW-1003">Cell membrane</keyword>
<dbReference type="Pfam" id="PF10035">
    <property type="entry name" value="DUF2179"/>
    <property type="match status" value="1"/>
</dbReference>
<dbReference type="AlphaFoldDB" id="A0A1M6A0Y1"/>
<evidence type="ECO:0000313" key="9">
    <source>
        <dbReference type="EMBL" id="SHI30130.1"/>
    </source>
</evidence>
<dbReference type="InterPro" id="IPR003740">
    <property type="entry name" value="YitT"/>
</dbReference>
<feature type="transmembrane region" description="Helical" evidence="7">
    <location>
        <begin position="212"/>
        <end position="233"/>
    </location>
</feature>
<dbReference type="InterPro" id="IPR015867">
    <property type="entry name" value="N-reg_PII/ATP_PRibTrfase_C"/>
</dbReference>
<dbReference type="Proteomes" id="UP000191240">
    <property type="component" value="Unassembled WGS sequence"/>
</dbReference>
<feature type="transmembrane region" description="Helical" evidence="7">
    <location>
        <begin position="109"/>
        <end position="137"/>
    </location>
</feature>
<feature type="transmembrane region" description="Helical" evidence="7">
    <location>
        <begin position="78"/>
        <end position="97"/>
    </location>
</feature>
<keyword evidence="4 7" id="KW-1133">Transmembrane helix</keyword>